<organism evidence="1 2">
    <name type="scientific">Hyalangium minutum</name>
    <dbReference type="NCBI Taxonomy" id="394096"/>
    <lineage>
        <taxon>Bacteria</taxon>
        <taxon>Pseudomonadati</taxon>
        <taxon>Myxococcota</taxon>
        <taxon>Myxococcia</taxon>
        <taxon>Myxococcales</taxon>
        <taxon>Cystobacterineae</taxon>
        <taxon>Archangiaceae</taxon>
        <taxon>Hyalangium</taxon>
    </lineage>
</organism>
<protein>
    <submittedName>
        <fullName evidence="1">Uncharacterized protein</fullName>
    </submittedName>
</protein>
<dbReference type="AlphaFoldDB" id="A0A085VU17"/>
<name>A0A085VU17_9BACT</name>
<evidence type="ECO:0000313" key="1">
    <source>
        <dbReference type="EMBL" id="KFE58930.1"/>
    </source>
</evidence>
<proteinExistence type="predicted"/>
<sequence>MAHAHTAEPDGRDLQIAAPQSALLHGFFSCAWRDKPWSHGGLGAWKPMGC</sequence>
<accession>A0A085VU17</accession>
<dbReference type="EMBL" id="JMCB01000034">
    <property type="protein sequence ID" value="KFE58930.1"/>
    <property type="molecule type" value="Genomic_DNA"/>
</dbReference>
<gene>
    <name evidence="1" type="ORF">DB31_6227</name>
</gene>
<dbReference type="Proteomes" id="UP000028725">
    <property type="component" value="Unassembled WGS sequence"/>
</dbReference>
<evidence type="ECO:0000313" key="2">
    <source>
        <dbReference type="Proteomes" id="UP000028725"/>
    </source>
</evidence>
<comment type="caution">
    <text evidence="1">The sequence shown here is derived from an EMBL/GenBank/DDBJ whole genome shotgun (WGS) entry which is preliminary data.</text>
</comment>
<keyword evidence="2" id="KW-1185">Reference proteome</keyword>
<reference evidence="1 2" key="1">
    <citation type="submission" date="2014-04" db="EMBL/GenBank/DDBJ databases">
        <title>Genome assembly of Hyalangium minutum DSM 14724.</title>
        <authorList>
            <person name="Sharma G."/>
            <person name="Subramanian S."/>
        </authorList>
    </citation>
    <scope>NUCLEOTIDE SEQUENCE [LARGE SCALE GENOMIC DNA]</scope>
    <source>
        <strain evidence="1 2">DSM 14724</strain>
    </source>
</reference>